<gene>
    <name evidence="11" type="ORF">PSYICH_LOCUS8491</name>
</gene>
<evidence type="ECO:0000256" key="6">
    <source>
        <dbReference type="ARBA" id="ARBA00022989"/>
    </source>
</evidence>
<evidence type="ECO:0000313" key="11">
    <source>
        <dbReference type="EMBL" id="CAH1108942.1"/>
    </source>
</evidence>
<keyword evidence="7 10" id="KW-0472">Membrane</keyword>
<dbReference type="EMBL" id="OV651815">
    <property type="protein sequence ID" value="CAH1108942.1"/>
    <property type="molecule type" value="Genomic_DNA"/>
</dbReference>
<evidence type="ECO:0000313" key="12">
    <source>
        <dbReference type="Proteomes" id="UP001153636"/>
    </source>
</evidence>
<dbReference type="GO" id="GO:0005886">
    <property type="term" value="C:plasma membrane"/>
    <property type="evidence" value="ECO:0007669"/>
    <property type="project" value="UniProtKB-SubCell"/>
</dbReference>
<keyword evidence="3" id="KW-0716">Sensory transduction</keyword>
<keyword evidence="2" id="KW-1003">Cell membrane</keyword>
<keyword evidence="8" id="KW-0675">Receptor</keyword>
<evidence type="ECO:0000256" key="3">
    <source>
        <dbReference type="ARBA" id="ARBA00022606"/>
    </source>
</evidence>
<protein>
    <submittedName>
        <fullName evidence="11">Uncharacterized protein</fullName>
    </submittedName>
</protein>
<evidence type="ECO:0000256" key="10">
    <source>
        <dbReference type="SAM" id="Phobius"/>
    </source>
</evidence>
<accession>A0A9P0CT30</accession>
<dbReference type="Pfam" id="PF02949">
    <property type="entry name" value="7tm_6"/>
    <property type="match status" value="1"/>
</dbReference>
<dbReference type="AlphaFoldDB" id="A0A9P0CT30"/>
<feature type="transmembrane region" description="Helical" evidence="10">
    <location>
        <begin position="104"/>
        <end position="126"/>
    </location>
</feature>
<keyword evidence="4 10" id="KW-0812">Transmembrane</keyword>
<keyword evidence="12" id="KW-1185">Reference proteome</keyword>
<proteinExistence type="predicted"/>
<comment type="subcellular location">
    <subcellularLocation>
        <location evidence="1">Cell membrane</location>
        <topology evidence="1">Multi-pass membrane protein</topology>
    </subcellularLocation>
</comment>
<keyword evidence="5" id="KW-0552">Olfaction</keyword>
<name>A0A9P0CT30_9CUCU</name>
<evidence type="ECO:0000256" key="4">
    <source>
        <dbReference type="ARBA" id="ARBA00022692"/>
    </source>
</evidence>
<dbReference type="GO" id="GO:0007165">
    <property type="term" value="P:signal transduction"/>
    <property type="evidence" value="ECO:0007669"/>
    <property type="project" value="UniProtKB-KW"/>
</dbReference>
<evidence type="ECO:0000256" key="8">
    <source>
        <dbReference type="ARBA" id="ARBA00023170"/>
    </source>
</evidence>
<feature type="transmembrane region" description="Helical" evidence="10">
    <location>
        <begin position="38"/>
        <end position="57"/>
    </location>
</feature>
<dbReference type="InterPro" id="IPR004117">
    <property type="entry name" value="7tm6_olfct_rcpt"/>
</dbReference>
<evidence type="ECO:0000256" key="7">
    <source>
        <dbReference type="ARBA" id="ARBA00023136"/>
    </source>
</evidence>
<organism evidence="11 12">
    <name type="scientific">Psylliodes chrysocephalus</name>
    <dbReference type="NCBI Taxonomy" id="3402493"/>
    <lineage>
        <taxon>Eukaryota</taxon>
        <taxon>Metazoa</taxon>
        <taxon>Ecdysozoa</taxon>
        <taxon>Arthropoda</taxon>
        <taxon>Hexapoda</taxon>
        <taxon>Insecta</taxon>
        <taxon>Pterygota</taxon>
        <taxon>Neoptera</taxon>
        <taxon>Endopterygota</taxon>
        <taxon>Coleoptera</taxon>
        <taxon>Polyphaga</taxon>
        <taxon>Cucujiformia</taxon>
        <taxon>Chrysomeloidea</taxon>
        <taxon>Chrysomelidae</taxon>
        <taxon>Galerucinae</taxon>
        <taxon>Alticini</taxon>
        <taxon>Psylliodes</taxon>
    </lineage>
</organism>
<dbReference type="OrthoDB" id="6784702at2759"/>
<evidence type="ECO:0000256" key="2">
    <source>
        <dbReference type="ARBA" id="ARBA00022475"/>
    </source>
</evidence>
<dbReference type="PANTHER" id="PTHR21137">
    <property type="entry name" value="ODORANT RECEPTOR"/>
    <property type="match status" value="1"/>
</dbReference>
<evidence type="ECO:0000256" key="9">
    <source>
        <dbReference type="ARBA" id="ARBA00023224"/>
    </source>
</evidence>
<dbReference type="PANTHER" id="PTHR21137:SF35">
    <property type="entry name" value="ODORANT RECEPTOR 19A-RELATED"/>
    <property type="match status" value="1"/>
</dbReference>
<reference evidence="11" key="1">
    <citation type="submission" date="2022-01" db="EMBL/GenBank/DDBJ databases">
        <authorList>
            <person name="King R."/>
        </authorList>
    </citation>
    <scope>NUCLEOTIDE SEQUENCE</scope>
</reference>
<keyword evidence="6 10" id="KW-1133">Transmembrane helix</keyword>
<sequence length="129" mass="15120">MTMIHMPILFLAFGGGIAIIAALYFVMTEVDPKFNCSMYLIMTTTLLFYFTYCYYGQLLTDESVKFYEALCESPWIYWNKKNRQMLLMMLVCTRQPLEVTCYNIMSLNFALTLAASRFCYSVFTIARQF</sequence>
<evidence type="ECO:0000256" key="5">
    <source>
        <dbReference type="ARBA" id="ARBA00022725"/>
    </source>
</evidence>
<keyword evidence="9" id="KW-0807">Transducer</keyword>
<dbReference type="Proteomes" id="UP001153636">
    <property type="component" value="Chromosome 3"/>
</dbReference>
<feature type="transmembrane region" description="Helical" evidence="10">
    <location>
        <begin position="6"/>
        <end position="26"/>
    </location>
</feature>
<evidence type="ECO:0000256" key="1">
    <source>
        <dbReference type="ARBA" id="ARBA00004651"/>
    </source>
</evidence>
<dbReference type="GO" id="GO:0004984">
    <property type="term" value="F:olfactory receptor activity"/>
    <property type="evidence" value="ECO:0007669"/>
    <property type="project" value="InterPro"/>
</dbReference>
<dbReference type="GO" id="GO:0005549">
    <property type="term" value="F:odorant binding"/>
    <property type="evidence" value="ECO:0007669"/>
    <property type="project" value="InterPro"/>
</dbReference>